<dbReference type="CDD" id="cd01131">
    <property type="entry name" value="PilT"/>
    <property type="match status" value="1"/>
</dbReference>
<dbReference type="PANTHER" id="PTHR30486:SF16">
    <property type="entry name" value="TWITCHING MOTILITY PROTEIN PILT"/>
    <property type="match status" value="1"/>
</dbReference>
<dbReference type="SMART" id="SM00382">
    <property type="entry name" value="AAA"/>
    <property type="match status" value="1"/>
</dbReference>
<gene>
    <name evidence="3" type="ORF">H9Q79_04995</name>
</gene>
<dbReference type="InterPro" id="IPR027417">
    <property type="entry name" value="P-loop_NTPase"/>
</dbReference>
<evidence type="ECO:0000259" key="2">
    <source>
        <dbReference type="PROSITE" id="PS00662"/>
    </source>
</evidence>
<protein>
    <submittedName>
        <fullName evidence="3">Type IV pilus twitching motility protein PilT</fullName>
    </submittedName>
</protein>
<dbReference type="PROSITE" id="PS00662">
    <property type="entry name" value="T2SP_E"/>
    <property type="match status" value="1"/>
</dbReference>
<comment type="similarity">
    <text evidence="1">Belongs to the GSP E family.</text>
</comment>
<dbReference type="InterPro" id="IPR003593">
    <property type="entry name" value="AAA+_ATPase"/>
</dbReference>
<reference evidence="3 4" key="1">
    <citation type="submission" date="2020-08" db="EMBL/GenBank/DDBJ databases">
        <authorList>
            <person name="Liu C."/>
            <person name="Sun Q."/>
        </authorList>
    </citation>
    <scope>NUCLEOTIDE SEQUENCE [LARGE SCALE GENOMIC DNA]</scope>
    <source>
        <strain evidence="3 4">NSJ-29</strain>
    </source>
</reference>
<accession>A0A7G9GHY8</accession>
<sequence length="348" mass="38645">MDFERILYMGRELEASDIHMTAGQPLLIRQQGRLCEAPLQPSQEETEEMLYELLNEEQKEQLRRGSDVDFAFQTEDGNRHRINIFREQDHIAAAVRLLNSHIPTLAELHLPEKLYELASEPRGLILVTGPTGSGKSTTLAAMIDYINQREAVHILTIEDPVEYVYTRKRALIHQREAGRDTTDFASALRSALREDPDIILVGEMRDYETIQAALTAAETGHLVLSTLHTTGAAQTIDRIIDACPVGSKDQVRIQLSGVLKGVITQCLMPVAGSSGRIAATEILVGNDAVANLIREGKTHQIGNVMQSGGGLGMHTLNADLARLEAQGFITKETAFQYTNDRKELEQYF</sequence>
<dbReference type="PANTHER" id="PTHR30486">
    <property type="entry name" value="TWITCHING MOTILITY PROTEIN PILT"/>
    <property type="match status" value="1"/>
</dbReference>
<organism evidence="3 4">
    <name type="scientific">Wansuia hejianensis</name>
    <dbReference type="NCBI Taxonomy" id="2763667"/>
    <lineage>
        <taxon>Bacteria</taxon>
        <taxon>Bacillati</taxon>
        <taxon>Bacillota</taxon>
        <taxon>Clostridia</taxon>
        <taxon>Lachnospirales</taxon>
        <taxon>Lachnospiraceae</taxon>
        <taxon>Wansuia</taxon>
    </lineage>
</organism>
<proteinExistence type="inferred from homology"/>
<dbReference type="NCBIfam" id="TIGR01420">
    <property type="entry name" value="pilT_fam"/>
    <property type="match status" value="1"/>
</dbReference>
<dbReference type="KEGG" id="whj:H9Q79_04995"/>
<dbReference type="InterPro" id="IPR001482">
    <property type="entry name" value="T2SS/T4SS_dom"/>
</dbReference>
<evidence type="ECO:0000256" key="1">
    <source>
        <dbReference type="ARBA" id="ARBA00006611"/>
    </source>
</evidence>
<dbReference type="InterPro" id="IPR006321">
    <property type="entry name" value="PilT/PilU"/>
</dbReference>
<dbReference type="Gene3D" id="3.30.450.90">
    <property type="match status" value="1"/>
</dbReference>
<name>A0A7G9GHY8_9FIRM</name>
<keyword evidence="4" id="KW-1185">Reference proteome</keyword>
<dbReference type="GO" id="GO:0016887">
    <property type="term" value="F:ATP hydrolysis activity"/>
    <property type="evidence" value="ECO:0007669"/>
    <property type="project" value="InterPro"/>
</dbReference>
<dbReference type="Proteomes" id="UP000515860">
    <property type="component" value="Chromosome"/>
</dbReference>
<evidence type="ECO:0000313" key="4">
    <source>
        <dbReference type="Proteomes" id="UP000515860"/>
    </source>
</evidence>
<dbReference type="AlphaFoldDB" id="A0A7G9GHY8"/>
<dbReference type="Gene3D" id="3.40.50.300">
    <property type="entry name" value="P-loop containing nucleotide triphosphate hydrolases"/>
    <property type="match status" value="1"/>
</dbReference>
<dbReference type="Pfam" id="PF00437">
    <property type="entry name" value="T2SSE"/>
    <property type="match status" value="1"/>
</dbReference>
<feature type="domain" description="Bacterial type II secretion system protein E" evidence="2">
    <location>
        <begin position="192"/>
        <end position="206"/>
    </location>
</feature>
<dbReference type="EMBL" id="CP060635">
    <property type="protein sequence ID" value="QNM10420.1"/>
    <property type="molecule type" value="Genomic_DNA"/>
</dbReference>
<evidence type="ECO:0000313" key="3">
    <source>
        <dbReference type="EMBL" id="QNM10420.1"/>
    </source>
</evidence>
<dbReference type="InterPro" id="IPR050921">
    <property type="entry name" value="T4SS_GSP_E_ATPase"/>
</dbReference>
<dbReference type="SUPFAM" id="SSF52540">
    <property type="entry name" value="P-loop containing nucleoside triphosphate hydrolases"/>
    <property type="match status" value="1"/>
</dbReference>
<dbReference type="GO" id="GO:0005524">
    <property type="term" value="F:ATP binding"/>
    <property type="evidence" value="ECO:0007669"/>
    <property type="project" value="InterPro"/>
</dbReference>